<keyword evidence="1" id="KW-0472">Membrane</keyword>
<keyword evidence="1" id="KW-1133">Transmembrane helix</keyword>
<organism evidence="2 3">
    <name type="scientific">Ehrlichia cf. muris str. EmCRT</name>
    <dbReference type="NCBI Taxonomy" id="1359167"/>
    <lineage>
        <taxon>Bacteria</taxon>
        <taxon>Pseudomonadati</taxon>
        <taxon>Pseudomonadota</taxon>
        <taxon>Alphaproteobacteria</taxon>
        <taxon>Rickettsiales</taxon>
        <taxon>Anaplasmataceae</taxon>
        <taxon>Ehrlichia</taxon>
    </lineage>
</organism>
<comment type="caution">
    <text evidence="2">The sequence shown here is derived from an EMBL/GenBank/DDBJ whole genome shotgun (WGS) entry which is preliminary data.</text>
</comment>
<dbReference type="EMBL" id="LANU01000001">
    <property type="protein sequence ID" value="KJV65960.1"/>
    <property type="molecule type" value="Genomic_DNA"/>
</dbReference>
<gene>
    <name evidence="2" type="ORF">EMUCRT_0145</name>
</gene>
<feature type="transmembrane region" description="Helical" evidence="1">
    <location>
        <begin position="6"/>
        <end position="24"/>
    </location>
</feature>
<protein>
    <submittedName>
        <fullName evidence="2">Uncharacterized protein</fullName>
    </submittedName>
</protein>
<keyword evidence="1" id="KW-0812">Transmembrane</keyword>
<reference evidence="2 3" key="1">
    <citation type="submission" date="2015-02" db="EMBL/GenBank/DDBJ databases">
        <title>Genome Sequencing of Rickettsiales.</title>
        <authorList>
            <person name="Daugherty S.C."/>
            <person name="Su Q."/>
            <person name="Abolude K."/>
            <person name="Beier-Sexton M."/>
            <person name="Carlyon J.A."/>
            <person name="Carter R."/>
            <person name="Day N.P."/>
            <person name="Dumler S.J."/>
            <person name="Dyachenko V."/>
            <person name="Godinez A."/>
            <person name="Kurtti T.J."/>
            <person name="Lichay M."/>
            <person name="Mullins K.E."/>
            <person name="Ott S."/>
            <person name="Pappas-Brown V."/>
            <person name="Paris D.H."/>
            <person name="Patel P."/>
            <person name="Richards A.L."/>
            <person name="Sadzewicz L."/>
            <person name="Sears K."/>
            <person name="Seidman D."/>
            <person name="Sengamalay N."/>
            <person name="Stenos J."/>
            <person name="Tallon L.J."/>
            <person name="Vincent G."/>
            <person name="Fraser C.M."/>
            <person name="Munderloh U."/>
            <person name="Dunning-Hotopp J.C."/>
        </authorList>
    </citation>
    <scope>NUCLEOTIDE SEQUENCE [LARGE SCALE GENOMIC DNA]</scope>
    <source>
        <strain evidence="2 3">EmCRT</strain>
    </source>
</reference>
<dbReference type="PATRIC" id="fig|1359167.3.peg.140"/>
<evidence type="ECO:0000313" key="3">
    <source>
        <dbReference type="Proteomes" id="UP000033546"/>
    </source>
</evidence>
<dbReference type="Proteomes" id="UP000033546">
    <property type="component" value="Unassembled WGS sequence"/>
</dbReference>
<evidence type="ECO:0000313" key="2">
    <source>
        <dbReference type="EMBL" id="KJV65960.1"/>
    </source>
</evidence>
<dbReference type="AlphaFoldDB" id="A0A0F3ND44"/>
<name>A0A0F3ND44_9RICK</name>
<accession>A0A0F3ND44</accession>
<sequence length="114" mass="13064">MTLLNKMVILVHSFMIAFIAFVYLKKVISRRCCAYYPHYTTLYQDKSVEDIISNADQNVINEKEDDINKNTTSSIAKTKKRNTLHLLSNGEQEIITSIIDVDTGQVINQSTRHV</sequence>
<dbReference type="RefSeq" id="WP_045804545.1">
    <property type="nucleotide sequence ID" value="NZ_LANU01000001.1"/>
</dbReference>
<evidence type="ECO:0000256" key="1">
    <source>
        <dbReference type="SAM" id="Phobius"/>
    </source>
</evidence>
<proteinExistence type="predicted"/>